<feature type="transmembrane region" description="Helical" evidence="1">
    <location>
        <begin position="62"/>
        <end position="81"/>
    </location>
</feature>
<proteinExistence type="predicted"/>
<keyword evidence="1" id="KW-0812">Transmembrane</keyword>
<accession>A0AA44Q709</accession>
<feature type="transmembrane region" description="Helical" evidence="1">
    <location>
        <begin position="31"/>
        <end position="50"/>
    </location>
</feature>
<feature type="transmembrane region" description="Helical" evidence="1">
    <location>
        <begin position="253"/>
        <end position="272"/>
    </location>
</feature>
<evidence type="ECO:0000313" key="2">
    <source>
        <dbReference type="EMBL" id="PFR94607.1"/>
    </source>
</evidence>
<keyword evidence="2" id="KW-0131">Cell cycle</keyword>
<dbReference type="Proteomes" id="UP000226357">
    <property type="component" value="Unassembled WGS sequence"/>
</dbReference>
<protein>
    <submittedName>
        <fullName evidence="2">Cell division protein</fullName>
    </submittedName>
</protein>
<feature type="transmembrane region" description="Helical" evidence="1">
    <location>
        <begin position="200"/>
        <end position="221"/>
    </location>
</feature>
<evidence type="ECO:0000256" key="1">
    <source>
        <dbReference type="SAM" id="Phobius"/>
    </source>
</evidence>
<sequence>MLHIKFLPFISFPAVLIGAIVMKVNNVPISIWLQNIIITILATFISLLIANKIKVKTQVIDYVQILVIYSVLVWSLFAPGIEEVHRWIALGPIKLYISSICLSWLLIILGKLVLRNQWWVVYSILISISFLLLLQPDASAVTAFVVSTVTILFDKIEGHRFRYFAIFIPIVFIITSWVYLDHLAPVPYVEDILSMAKNLGIGWLVIALFSLLLLVIPFLLFPPKNRKATSISLGIYFTTVCITTYFGNFPVPLMGYGISPILGYLIAIHWFVQEKKNDKD</sequence>
<dbReference type="AlphaFoldDB" id="A0AA44Q709"/>
<dbReference type="EMBL" id="NVBO01000264">
    <property type="protein sequence ID" value="PFR94607.1"/>
    <property type="molecule type" value="Genomic_DNA"/>
</dbReference>
<organism evidence="2 3">
    <name type="scientific">Bacillus cereus</name>
    <dbReference type="NCBI Taxonomy" id="1396"/>
    <lineage>
        <taxon>Bacteria</taxon>
        <taxon>Bacillati</taxon>
        <taxon>Bacillota</taxon>
        <taxon>Bacilli</taxon>
        <taxon>Bacillales</taxon>
        <taxon>Bacillaceae</taxon>
        <taxon>Bacillus</taxon>
        <taxon>Bacillus cereus group</taxon>
    </lineage>
</organism>
<feature type="transmembrane region" description="Helical" evidence="1">
    <location>
        <begin position="140"/>
        <end position="156"/>
    </location>
</feature>
<feature type="transmembrane region" description="Helical" evidence="1">
    <location>
        <begin position="7"/>
        <end position="25"/>
    </location>
</feature>
<reference evidence="2 3" key="1">
    <citation type="submission" date="2017-09" db="EMBL/GenBank/DDBJ databases">
        <title>Large-scale bioinformatics analysis of Bacillus genomes uncovers conserved roles of natural products in bacterial physiology.</title>
        <authorList>
            <consortium name="Agbiome Team Llc"/>
            <person name="Bleich R.M."/>
            <person name="Grubbs K.J."/>
            <person name="Santa Maria K.C."/>
            <person name="Allen S.E."/>
            <person name="Farag S."/>
            <person name="Shank E.A."/>
            <person name="Bowers A."/>
        </authorList>
    </citation>
    <scope>NUCLEOTIDE SEQUENCE [LARGE SCALE GENOMIC DNA]</scope>
    <source>
        <strain evidence="2 3">AFS067272</strain>
    </source>
</reference>
<comment type="caution">
    <text evidence="2">The sequence shown here is derived from an EMBL/GenBank/DDBJ whole genome shotgun (WGS) entry which is preliminary data.</text>
</comment>
<evidence type="ECO:0000313" key="3">
    <source>
        <dbReference type="Proteomes" id="UP000226357"/>
    </source>
</evidence>
<feature type="transmembrane region" description="Helical" evidence="1">
    <location>
        <begin position="87"/>
        <end position="109"/>
    </location>
</feature>
<feature type="transmembrane region" description="Helical" evidence="1">
    <location>
        <begin position="163"/>
        <end position="180"/>
    </location>
</feature>
<name>A0AA44Q709_BACCE</name>
<keyword evidence="1" id="KW-1133">Transmembrane helix</keyword>
<keyword evidence="2" id="KW-0132">Cell division</keyword>
<gene>
    <name evidence="2" type="ORF">COK38_21715</name>
</gene>
<dbReference type="GO" id="GO:0051301">
    <property type="term" value="P:cell division"/>
    <property type="evidence" value="ECO:0007669"/>
    <property type="project" value="UniProtKB-KW"/>
</dbReference>
<dbReference type="RefSeq" id="WP_000902368.1">
    <property type="nucleotide sequence ID" value="NZ_NUYJ01000009.1"/>
</dbReference>
<feature type="transmembrane region" description="Helical" evidence="1">
    <location>
        <begin position="116"/>
        <end position="134"/>
    </location>
</feature>
<keyword evidence="1" id="KW-0472">Membrane</keyword>
<feature type="transmembrane region" description="Helical" evidence="1">
    <location>
        <begin position="228"/>
        <end position="247"/>
    </location>
</feature>